<evidence type="ECO:0008006" key="4">
    <source>
        <dbReference type="Google" id="ProtNLM"/>
    </source>
</evidence>
<organism evidence="3">
    <name type="scientific">Bradyrhizobium diazoefficiens</name>
    <dbReference type="NCBI Taxonomy" id="1355477"/>
    <lineage>
        <taxon>Bacteria</taxon>
        <taxon>Pseudomonadati</taxon>
        <taxon>Pseudomonadota</taxon>
        <taxon>Alphaproteobacteria</taxon>
        <taxon>Hyphomicrobiales</taxon>
        <taxon>Nitrobacteraceae</taxon>
        <taxon>Bradyrhizobium</taxon>
    </lineage>
</organism>
<protein>
    <recommendedName>
        <fullName evidence="4">TolA protein</fullName>
    </recommendedName>
</protein>
<dbReference type="EMBL" id="AP023095">
    <property type="protein sequence ID" value="BCE56378.1"/>
    <property type="molecule type" value="Genomic_DNA"/>
</dbReference>
<feature type="region of interest" description="Disordered" evidence="2">
    <location>
        <begin position="250"/>
        <end position="276"/>
    </location>
</feature>
<reference evidence="3" key="1">
    <citation type="submission" date="2020-05" db="EMBL/GenBank/DDBJ databases">
        <title>Complete genome sequence of Bradyrhizobium diazoefficiens XF5 isolated from soybean nodule.</title>
        <authorList>
            <person name="Noda R."/>
            <person name="Kakizaki K."/>
            <person name="Minamisawa K."/>
        </authorList>
    </citation>
    <scope>NUCLEOTIDE SEQUENCE</scope>
    <source>
        <strain evidence="3">XF5</strain>
    </source>
</reference>
<evidence type="ECO:0000313" key="3">
    <source>
        <dbReference type="EMBL" id="BCE56378.1"/>
    </source>
</evidence>
<dbReference type="RefSeq" id="WP_183117496.1">
    <property type="nucleotide sequence ID" value="NZ_AP022638.1"/>
</dbReference>
<sequence>MSDELVAIETLKAAEVFAEGGAVAVVAAIEATVRAIETDISTPKGRGAIASLARNVSSTKVKLDGLGKDYVADLKQQAKTVDDERKLIRDRLDALRDEVRKPLDEFEVKQQARIDEHQAALAEIERACSFDKVEPTAAEIQGRLDRVRSMGGNRDWEEFAKRAERAREETSTALTAMLKAAHDRAELAKLRAEQAARAEQERISQAADQAAARARQEAEAERLRLAREKAEAEIRARLAEERAEQAAAAERQRIADEQTAAEREREKREANRRHRGKIHSAVKAALVPLGLSDDLAVAVVTAIAKGDVPHISINY</sequence>
<feature type="coiled-coil region" evidence="1">
    <location>
        <begin position="71"/>
        <end position="127"/>
    </location>
</feature>
<gene>
    <name evidence="3" type="ORF">XF5B_38900</name>
</gene>
<evidence type="ECO:0000256" key="2">
    <source>
        <dbReference type="SAM" id="MobiDB-lite"/>
    </source>
</evidence>
<feature type="compositionally biased region" description="Basic and acidic residues" evidence="2">
    <location>
        <begin position="250"/>
        <end position="269"/>
    </location>
</feature>
<name>A0A810A157_9BRAD</name>
<proteinExistence type="predicted"/>
<dbReference type="AlphaFoldDB" id="A0A810A157"/>
<evidence type="ECO:0000256" key="1">
    <source>
        <dbReference type="SAM" id="Coils"/>
    </source>
</evidence>
<keyword evidence="1" id="KW-0175">Coiled coil</keyword>
<accession>A0A810A157</accession>